<organism evidence="4 5">
    <name type="scientific">Eiseniibacteriota bacterium</name>
    <dbReference type="NCBI Taxonomy" id="2212470"/>
    <lineage>
        <taxon>Bacteria</taxon>
        <taxon>Candidatus Eiseniibacteriota</taxon>
    </lineage>
</organism>
<accession>A0A7Y2E7C8</accession>
<dbReference type="Gene3D" id="3.40.630.30">
    <property type="match status" value="1"/>
</dbReference>
<dbReference type="Proteomes" id="UP000547674">
    <property type="component" value="Unassembled WGS sequence"/>
</dbReference>
<dbReference type="EMBL" id="JABDJR010000287">
    <property type="protein sequence ID" value="NNF06558.1"/>
    <property type="molecule type" value="Genomic_DNA"/>
</dbReference>
<name>A0A7Y2E7C8_UNCEI</name>
<evidence type="ECO:0000313" key="5">
    <source>
        <dbReference type="Proteomes" id="UP000547674"/>
    </source>
</evidence>
<protein>
    <submittedName>
        <fullName evidence="4">GNAT family N-acetyltransferase</fullName>
    </submittedName>
</protein>
<dbReference type="Pfam" id="PF00583">
    <property type="entry name" value="Acetyltransf_1"/>
    <property type="match status" value="1"/>
</dbReference>
<evidence type="ECO:0000256" key="1">
    <source>
        <dbReference type="ARBA" id="ARBA00022679"/>
    </source>
</evidence>
<dbReference type="PANTHER" id="PTHR43420">
    <property type="entry name" value="ACETYLTRANSFERASE"/>
    <property type="match status" value="1"/>
</dbReference>
<evidence type="ECO:0000256" key="2">
    <source>
        <dbReference type="ARBA" id="ARBA00023315"/>
    </source>
</evidence>
<evidence type="ECO:0000313" key="4">
    <source>
        <dbReference type="EMBL" id="NNF06558.1"/>
    </source>
</evidence>
<dbReference type="GO" id="GO:0016747">
    <property type="term" value="F:acyltransferase activity, transferring groups other than amino-acyl groups"/>
    <property type="evidence" value="ECO:0007669"/>
    <property type="project" value="InterPro"/>
</dbReference>
<dbReference type="InterPro" id="IPR016181">
    <property type="entry name" value="Acyl_CoA_acyltransferase"/>
</dbReference>
<keyword evidence="1 4" id="KW-0808">Transferase</keyword>
<dbReference type="InterPro" id="IPR050680">
    <property type="entry name" value="YpeA/RimI_acetyltransf"/>
</dbReference>
<gene>
    <name evidence="4" type="ORF">HKN21_07340</name>
</gene>
<feature type="domain" description="N-acetyltransferase" evidence="3">
    <location>
        <begin position="6"/>
        <end position="202"/>
    </location>
</feature>
<dbReference type="PROSITE" id="PS51186">
    <property type="entry name" value="GNAT"/>
    <property type="match status" value="1"/>
</dbReference>
<dbReference type="CDD" id="cd04301">
    <property type="entry name" value="NAT_SF"/>
    <property type="match status" value="1"/>
</dbReference>
<dbReference type="InterPro" id="IPR000182">
    <property type="entry name" value="GNAT_dom"/>
</dbReference>
<keyword evidence="2" id="KW-0012">Acyltransferase</keyword>
<reference evidence="4 5" key="1">
    <citation type="submission" date="2020-03" db="EMBL/GenBank/DDBJ databases">
        <title>Metabolic flexibility allows generalist bacteria to become dominant in a frequently disturbed ecosystem.</title>
        <authorList>
            <person name="Chen Y.-J."/>
            <person name="Leung P.M."/>
            <person name="Bay S.K."/>
            <person name="Hugenholtz P."/>
            <person name="Kessler A.J."/>
            <person name="Shelley G."/>
            <person name="Waite D.W."/>
            <person name="Cook P.L."/>
            <person name="Greening C."/>
        </authorList>
    </citation>
    <scope>NUCLEOTIDE SEQUENCE [LARGE SCALE GENOMIC DNA]</scope>
    <source>
        <strain evidence="4">SS_bin_28</strain>
    </source>
</reference>
<dbReference type="SUPFAM" id="SSF55729">
    <property type="entry name" value="Acyl-CoA N-acyltransferases (Nat)"/>
    <property type="match status" value="1"/>
</dbReference>
<dbReference type="AlphaFoldDB" id="A0A7Y2E7C8"/>
<evidence type="ECO:0000259" key="3">
    <source>
        <dbReference type="PROSITE" id="PS51186"/>
    </source>
</evidence>
<comment type="caution">
    <text evidence="4">The sequence shown here is derived from an EMBL/GenBank/DDBJ whole genome shotgun (WGS) entry which is preliminary data.</text>
</comment>
<dbReference type="PANTHER" id="PTHR43420:SF51">
    <property type="entry name" value="PEPTIDYL-LYSINE N-ACETYLTRANSFERASE YIAC"/>
    <property type="match status" value="1"/>
</dbReference>
<sequence>MMDLAVTLRPARPEPGEGLLFARYLDEAAEGFFGFMLGSNSKNIIAAAYLEPGHALSYEHVLFAERDGVVVGMTLAYTGTQQHGFSDEPLKRAAGRTVLRMKLIRFFLAPLWRILEKIPEADFYLQGIAVDADLRGAGVGSILMDDVEKRGREAGARRLALDVSAKNMGARRMYKRRGMIESSEWPSSRLLPTLFVHMTKDL</sequence>
<proteinExistence type="predicted"/>